<keyword evidence="3" id="KW-1185">Reference proteome</keyword>
<dbReference type="EMBL" id="BNAR01000004">
    <property type="protein sequence ID" value="GHH40260.1"/>
    <property type="molecule type" value="Genomic_DNA"/>
</dbReference>
<sequence>MPDVGEPLPRPVTGVRPTGAETMSDYDKRATTLQGVSTLLALPQWYLNERLSDLLEGGVTPDGKSLKDVRLPIDDAGDAWLTGTIAELGVVVTVPGSVGKVVFTVEFLEGTMDFYDITVAPPKPSKCDVAGLKIGFLVDLAKAGVPAERYDRLSGDLRERIAPLPRDAFTIEQLFLDFENADLVQYDKASTTFPKKMTAAAIGVFPTYLATYLERVRAADGHVLGYTVVMPEWTDPVATFPPSSLDFTTNRYRGAKPAPGDADLDSVQYLMMTGNAPLPDNLKPWWGNFVTPDDGIGNTRYGTIAMAKEAFVDGYLLPSLAGVLCAHFVPQDNDENLDLMSSAGSGTFTPTATGGTWSSGQLSGYSHKTNSVSNDHVVLTSSWDAAIEFTPGAPTVVIRRNLDFTVDYTHWYGIEDHAAKVNFWVRYHVPQTLTMTLDGADDGALQVTVVVDTPQPDPLELYDMPYGWLIADSGGSQSIWAGVQETLEKTVDTIVTSLVDRQLGDQVEDDVQRRVNLAPFVYPGGSQLFLVDPVFNNAGDLLFGVSHKL</sequence>
<protein>
    <submittedName>
        <fullName evidence="2">Uncharacterized protein</fullName>
    </submittedName>
</protein>
<reference evidence="3" key="1">
    <citation type="journal article" date="2019" name="Int. J. Syst. Evol. Microbiol.">
        <title>The Global Catalogue of Microorganisms (GCM) 10K type strain sequencing project: providing services to taxonomists for standard genome sequencing and annotation.</title>
        <authorList>
            <consortium name="The Broad Institute Genomics Platform"/>
            <consortium name="The Broad Institute Genome Sequencing Center for Infectious Disease"/>
            <person name="Wu L."/>
            <person name="Ma J."/>
        </authorList>
    </citation>
    <scope>NUCLEOTIDE SEQUENCE [LARGE SCALE GENOMIC DNA]</scope>
    <source>
        <strain evidence="3">CGMCC 4.7367</strain>
    </source>
</reference>
<evidence type="ECO:0000313" key="2">
    <source>
        <dbReference type="EMBL" id="GHH40260.1"/>
    </source>
</evidence>
<gene>
    <name evidence="2" type="ORF">GCM10017774_33360</name>
</gene>
<comment type="caution">
    <text evidence="2">The sequence shown here is derived from an EMBL/GenBank/DDBJ whole genome shotgun (WGS) entry which is preliminary data.</text>
</comment>
<accession>A0ABQ3MGQ6</accession>
<evidence type="ECO:0000256" key="1">
    <source>
        <dbReference type="SAM" id="MobiDB-lite"/>
    </source>
</evidence>
<proteinExistence type="predicted"/>
<name>A0ABQ3MGQ6_9PSEU</name>
<feature type="region of interest" description="Disordered" evidence="1">
    <location>
        <begin position="1"/>
        <end position="23"/>
    </location>
</feature>
<evidence type="ECO:0000313" key="3">
    <source>
        <dbReference type="Proteomes" id="UP000605568"/>
    </source>
</evidence>
<dbReference type="Proteomes" id="UP000605568">
    <property type="component" value="Unassembled WGS sequence"/>
</dbReference>
<organism evidence="2 3">
    <name type="scientific">Lentzea cavernae</name>
    <dbReference type="NCBI Taxonomy" id="2020703"/>
    <lineage>
        <taxon>Bacteria</taxon>
        <taxon>Bacillati</taxon>
        <taxon>Actinomycetota</taxon>
        <taxon>Actinomycetes</taxon>
        <taxon>Pseudonocardiales</taxon>
        <taxon>Pseudonocardiaceae</taxon>
        <taxon>Lentzea</taxon>
    </lineage>
</organism>